<evidence type="ECO:0000313" key="1">
    <source>
        <dbReference type="EMBL" id="KAF2501604.1"/>
    </source>
</evidence>
<gene>
    <name evidence="1" type="ORF">BU16DRAFT_203721</name>
</gene>
<keyword evidence="2" id="KW-1185">Reference proteome</keyword>
<protein>
    <submittedName>
        <fullName evidence="1">Uncharacterized protein</fullName>
    </submittedName>
</protein>
<dbReference type="AlphaFoldDB" id="A0A6A6RAY1"/>
<organism evidence="1 2">
    <name type="scientific">Lophium mytilinum</name>
    <dbReference type="NCBI Taxonomy" id="390894"/>
    <lineage>
        <taxon>Eukaryota</taxon>
        <taxon>Fungi</taxon>
        <taxon>Dikarya</taxon>
        <taxon>Ascomycota</taxon>
        <taxon>Pezizomycotina</taxon>
        <taxon>Dothideomycetes</taxon>
        <taxon>Pleosporomycetidae</taxon>
        <taxon>Mytilinidiales</taxon>
        <taxon>Mytilinidiaceae</taxon>
        <taxon>Lophium</taxon>
    </lineage>
</organism>
<sequence>MGINTRKITSGTSQNFPAEYEFAQQTTTLLACSPSASTRRLHRLQRLQHHCPSAAGVSETPNTITGDPKFFRGAVSSLHQVRGLKPVHRP</sequence>
<dbReference type="EMBL" id="MU004182">
    <property type="protein sequence ID" value="KAF2501604.1"/>
    <property type="molecule type" value="Genomic_DNA"/>
</dbReference>
<dbReference type="Proteomes" id="UP000799750">
    <property type="component" value="Unassembled WGS sequence"/>
</dbReference>
<accession>A0A6A6RAY1</accession>
<reference evidence="1" key="1">
    <citation type="journal article" date="2020" name="Stud. Mycol.">
        <title>101 Dothideomycetes genomes: a test case for predicting lifestyles and emergence of pathogens.</title>
        <authorList>
            <person name="Haridas S."/>
            <person name="Albert R."/>
            <person name="Binder M."/>
            <person name="Bloem J."/>
            <person name="Labutti K."/>
            <person name="Salamov A."/>
            <person name="Andreopoulos B."/>
            <person name="Baker S."/>
            <person name="Barry K."/>
            <person name="Bills G."/>
            <person name="Bluhm B."/>
            <person name="Cannon C."/>
            <person name="Castanera R."/>
            <person name="Culley D."/>
            <person name="Daum C."/>
            <person name="Ezra D."/>
            <person name="Gonzalez J."/>
            <person name="Henrissat B."/>
            <person name="Kuo A."/>
            <person name="Liang C."/>
            <person name="Lipzen A."/>
            <person name="Lutzoni F."/>
            <person name="Magnuson J."/>
            <person name="Mondo S."/>
            <person name="Nolan M."/>
            <person name="Ohm R."/>
            <person name="Pangilinan J."/>
            <person name="Park H.-J."/>
            <person name="Ramirez L."/>
            <person name="Alfaro M."/>
            <person name="Sun H."/>
            <person name="Tritt A."/>
            <person name="Yoshinaga Y."/>
            <person name="Zwiers L.-H."/>
            <person name="Turgeon B."/>
            <person name="Goodwin S."/>
            <person name="Spatafora J."/>
            <person name="Crous P."/>
            <person name="Grigoriev I."/>
        </authorList>
    </citation>
    <scope>NUCLEOTIDE SEQUENCE</scope>
    <source>
        <strain evidence="1">CBS 269.34</strain>
    </source>
</reference>
<dbReference type="PROSITE" id="PS51257">
    <property type="entry name" value="PROKAR_LIPOPROTEIN"/>
    <property type="match status" value="1"/>
</dbReference>
<evidence type="ECO:0000313" key="2">
    <source>
        <dbReference type="Proteomes" id="UP000799750"/>
    </source>
</evidence>
<name>A0A6A6RAY1_9PEZI</name>
<proteinExistence type="predicted"/>